<evidence type="ECO:0000313" key="2">
    <source>
        <dbReference type="Proteomes" id="UP001218218"/>
    </source>
</evidence>
<keyword evidence="2" id="KW-1185">Reference proteome</keyword>
<organism evidence="1 2">
    <name type="scientific">Mycena albidolilacea</name>
    <dbReference type="NCBI Taxonomy" id="1033008"/>
    <lineage>
        <taxon>Eukaryota</taxon>
        <taxon>Fungi</taxon>
        <taxon>Dikarya</taxon>
        <taxon>Basidiomycota</taxon>
        <taxon>Agaricomycotina</taxon>
        <taxon>Agaricomycetes</taxon>
        <taxon>Agaricomycetidae</taxon>
        <taxon>Agaricales</taxon>
        <taxon>Marasmiineae</taxon>
        <taxon>Mycenaceae</taxon>
        <taxon>Mycena</taxon>
    </lineage>
</organism>
<comment type="caution">
    <text evidence="1">The sequence shown here is derived from an EMBL/GenBank/DDBJ whole genome shotgun (WGS) entry which is preliminary data.</text>
</comment>
<proteinExistence type="predicted"/>
<gene>
    <name evidence="1" type="ORF">DFH08DRAFT_827945</name>
</gene>
<protein>
    <submittedName>
        <fullName evidence="1">Uncharacterized protein</fullName>
    </submittedName>
</protein>
<name>A0AAD7E6K4_9AGAR</name>
<dbReference type="EMBL" id="JARIHO010000147">
    <property type="protein sequence ID" value="KAJ7300973.1"/>
    <property type="molecule type" value="Genomic_DNA"/>
</dbReference>
<sequence>MAQLEGALSALQLLLDVGQNKEALGTIQDAAAHERTSSRVLPGTIAKASQRINDDFLVMGLVQYYNRDLPKVLLPRDPAQHAKYILPWVWMIGFDSVLQRAFWEGNYGQ</sequence>
<dbReference type="Proteomes" id="UP001218218">
    <property type="component" value="Unassembled WGS sequence"/>
</dbReference>
<reference evidence="1" key="1">
    <citation type="submission" date="2023-03" db="EMBL/GenBank/DDBJ databases">
        <title>Massive genome expansion in bonnet fungi (Mycena s.s.) driven by repeated elements and novel gene families across ecological guilds.</title>
        <authorList>
            <consortium name="Lawrence Berkeley National Laboratory"/>
            <person name="Harder C.B."/>
            <person name="Miyauchi S."/>
            <person name="Viragh M."/>
            <person name="Kuo A."/>
            <person name="Thoen E."/>
            <person name="Andreopoulos B."/>
            <person name="Lu D."/>
            <person name="Skrede I."/>
            <person name="Drula E."/>
            <person name="Henrissat B."/>
            <person name="Morin E."/>
            <person name="Kohler A."/>
            <person name="Barry K."/>
            <person name="LaButti K."/>
            <person name="Morin E."/>
            <person name="Salamov A."/>
            <person name="Lipzen A."/>
            <person name="Mereny Z."/>
            <person name="Hegedus B."/>
            <person name="Baldrian P."/>
            <person name="Stursova M."/>
            <person name="Weitz H."/>
            <person name="Taylor A."/>
            <person name="Grigoriev I.V."/>
            <person name="Nagy L.G."/>
            <person name="Martin F."/>
            <person name="Kauserud H."/>
        </authorList>
    </citation>
    <scope>NUCLEOTIDE SEQUENCE</scope>
    <source>
        <strain evidence="1">CBHHK002</strain>
    </source>
</reference>
<dbReference type="AlphaFoldDB" id="A0AAD7E6K4"/>
<accession>A0AAD7E6K4</accession>
<evidence type="ECO:0000313" key="1">
    <source>
        <dbReference type="EMBL" id="KAJ7300973.1"/>
    </source>
</evidence>